<dbReference type="SMART" id="SM00409">
    <property type="entry name" value="IG"/>
    <property type="match status" value="1"/>
</dbReference>
<evidence type="ECO:0000256" key="2">
    <source>
        <dbReference type="ARBA" id="ARBA00023130"/>
    </source>
</evidence>
<evidence type="ECO:0000256" key="1">
    <source>
        <dbReference type="ARBA" id="ARBA00022859"/>
    </source>
</evidence>
<dbReference type="EMBL" id="JANPWB010000010">
    <property type="protein sequence ID" value="KAJ1137413.1"/>
    <property type="molecule type" value="Genomic_DNA"/>
</dbReference>
<dbReference type="InterPro" id="IPR013106">
    <property type="entry name" value="Ig_V-set"/>
</dbReference>
<dbReference type="Pfam" id="PF07686">
    <property type="entry name" value="V-set"/>
    <property type="match status" value="1"/>
</dbReference>
<proteinExistence type="predicted"/>
<dbReference type="InterPro" id="IPR003599">
    <property type="entry name" value="Ig_sub"/>
</dbReference>
<dbReference type="InterPro" id="IPR050199">
    <property type="entry name" value="IgHV"/>
</dbReference>
<keyword evidence="4" id="KW-0732">Signal</keyword>
<dbReference type="PROSITE" id="PS50835">
    <property type="entry name" value="IG_LIKE"/>
    <property type="match status" value="1"/>
</dbReference>
<dbReference type="InterPro" id="IPR007110">
    <property type="entry name" value="Ig-like_dom"/>
</dbReference>
<sequence length="166" mass="18555">MSPVCLILCALLSASCVRSQVVLIQTGSEMKKPGESVKLKCEGTGFTMSNTWMNWVRQAPGKGLEWLVYYHGPNDKYYNSAIQDRFTASKDNSNVYLQMDRLKAEDTANYYCARGTVQQKRLSSAQEPAMQFRICPVSGTRLLNVFVHGGLSFTGIIVERSEGVRK</sequence>
<dbReference type="AlphaFoldDB" id="A0AAV7QGI6"/>
<accession>A0AAV7QGI6</accession>
<dbReference type="GO" id="GO:0002250">
    <property type="term" value="P:adaptive immune response"/>
    <property type="evidence" value="ECO:0007669"/>
    <property type="project" value="UniProtKB-KW"/>
</dbReference>
<evidence type="ECO:0000313" key="7">
    <source>
        <dbReference type="Proteomes" id="UP001066276"/>
    </source>
</evidence>
<dbReference type="PANTHER" id="PTHR23266">
    <property type="entry name" value="IMMUNOGLOBULIN HEAVY CHAIN"/>
    <property type="match status" value="1"/>
</dbReference>
<dbReference type="SMART" id="SM00406">
    <property type="entry name" value="IGv"/>
    <property type="match status" value="1"/>
</dbReference>
<reference evidence="6" key="1">
    <citation type="journal article" date="2022" name="bioRxiv">
        <title>Sequencing and chromosome-scale assembly of the giantPleurodeles waltlgenome.</title>
        <authorList>
            <person name="Brown T."/>
            <person name="Elewa A."/>
            <person name="Iarovenko S."/>
            <person name="Subramanian E."/>
            <person name="Araus A.J."/>
            <person name="Petzold A."/>
            <person name="Susuki M."/>
            <person name="Suzuki K.-i.T."/>
            <person name="Hayashi T."/>
            <person name="Toyoda A."/>
            <person name="Oliveira C."/>
            <person name="Osipova E."/>
            <person name="Leigh N.D."/>
            <person name="Simon A."/>
            <person name="Yun M.H."/>
        </authorList>
    </citation>
    <scope>NUCLEOTIDE SEQUENCE</scope>
    <source>
        <strain evidence="6">20211129_DDA</strain>
        <tissue evidence="6">Liver</tissue>
    </source>
</reference>
<evidence type="ECO:0000313" key="6">
    <source>
        <dbReference type="EMBL" id="KAJ1137413.1"/>
    </source>
</evidence>
<name>A0AAV7QGI6_PLEWA</name>
<dbReference type="GO" id="GO:0005576">
    <property type="term" value="C:extracellular region"/>
    <property type="evidence" value="ECO:0007669"/>
    <property type="project" value="UniProtKB-ARBA"/>
</dbReference>
<evidence type="ECO:0000256" key="3">
    <source>
        <dbReference type="ARBA" id="ARBA00043265"/>
    </source>
</evidence>
<keyword evidence="1" id="KW-0391">Immunity</keyword>
<keyword evidence="7" id="KW-1185">Reference proteome</keyword>
<feature type="domain" description="Ig-like" evidence="5">
    <location>
        <begin position="19"/>
        <end position="123"/>
    </location>
</feature>
<organism evidence="6 7">
    <name type="scientific">Pleurodeles waltl</name>
    <name type="common">Iberian ribbed newt</name>
    <dbReference type="NCBI Taxonomy" id="8319"/>
    <lineage>
        <taxon>Eukaryota</taxon>
        <taxon>Metazoa</taxon>
        <taxon>Chordata</taxon>
        <taxon>Craniata</taxon>
        <taxon>Vertebrata</taxon>
        <taxon>Euteleostomi</taxon>
        <taxon>Amphibia</taxon>
        <taxon>Batrachia</taxon>
        <taxon>Caudata</taxon>
        <taxon>Salamandroidea</taxon>
        <taxon>Salamandridae</taxon>
        <taxon>Pleurodelinae</taxon>
        <taxon>Pleurodeles</taxon>
    </lineage>
</organism>
<gene>
    <name evidence="6" type="ORF">NDU88_003819</name>
</gene>
<comment type="caution">
    <text evidence="6">The sequence shown here is derived from an EMBL/GenBank/DDBJ whole genome shotgun (WGS) entry which is preliminary data.</text>
</comment>
<protein>
    <recommendedName>
        <fullName evidence="5">Ig-like domain-containing protein</fullName>
    </recommendedName>
</protein>
<dbReference type="InterPro" id="IPR013783">
    <property type="entry name" value="Ig-like_fold"/>
</dbReference>
<dbReference type="FunFam" id="2.60.40.10:FF:001594">
    <property type="entry name" value="Immunoglobulin heavy variable 9-4"/>
    <property type="match status" value="1"/>
</dbReference>
<keyword evidence="3" id="KW-1280">Immunoglobulin</keyword>
<dbReference type="InterPro" id="IPR036179">
    <property type="entry name" value="Ig-like_dom_sf"/>
</dbReference>
<evidence type="ECO:0000256" key="4">
    <source>
        <dbReference type="SAM" id="SignalP"/>
    </source>
</evidence>
<keyword evidence="2" id="KW-1064">Adaptive immunity</keyword>
<dbReference type="Gene3D" id="2.60.40.10">
    <property type="entry name" value="Immunoglobulins"/>
    <property type="match status" value="1"/>
</dbReference>
<dbReference type="GO" id="GO:0019814">
    <property type="term" value="C:immunoglobulin complex"/>
    <property type="evidence" value="ECO:0007669"/>
    <property type="project" value="UniProtKB-KW"/>
</dbReference>
<feature type="chain" id="PRO_5043877143" description="Ig-like domain-containing protein" evidence="4">
    <location>
        <begin position="20"/>
        <end position="166"/>
    </location>
</feature>
<dbReference type="SUPFAM" id="SSF48726">
    <property type="entry name" value="Immunoglobulin"/>
    <property type="match status" value="1"/>
</dbReference>
<dbReference type="Proteomes" id="UP001066276">
    <property type="component" value="Chromosome 6"/>
</dbReference>
<evidence type="ECO:0000259" key="5">
    <source>
        <dbReference type="PROSITE" id="PS50835"/>
    </source>
</evidence>
<feature type="signal peptide" evidence="4">
    <location>
        <begin position="1"/>
        <end position="19"/>
    </location>
</feature>